<proteinExistence type="predicted"/>
<evidence type="ECO:0000313" key="2">
    <source>
        <dbReference type="Proteomes" id="UP001497680"/>
    </source>
</evidence>
<organism evidence="1 2">
    <name type="scientific">Hypoxylon rubiginosum</name>
    <dbReference type="NCBI Taxonomy" id="110542"/>
    <lineage>
        <taxon>Eukaryota</taxon>
        <taxon>Fungi</taxon>
        <taxon>Dikarya</taxon>
        <taxon>Ascomycota</taxon>
        <taxon>Pezizomycotina</taxon>
        <taxon>Sordariomycetes</taxon>
        <taxon>Xylariomycetidae</taxon>
        <taxon>Xylariales</taxon>
        <taxon>Hypoxylaceae</taxon>
        <taxon>Hypoxylon</taxon>
    </lineage>
</organism>
<gene>
    <name evidence="1" type="ORF">F4821DRAFT_258259</name>
</gene>
<accession>A0ACC0D698</accession>
<comment type="caution">
    <text evidence="1">The sequence shown here is derived from an EMBL/GenBank/DDBJ whole genome shotgun (WGS) entry which is preliminary data.</text>
</comment>
<dbReference type="Proteomes" id="UP001497680">
    <property type="component" value="Unassembled WGS sequence"/>
</dbReference>
<protein>
    <submittedName>
        <fullName evidence="1">Heterokaryon incompatibility protein-domain-containing protein</fullName>
    </submittedName>
</protein>
<reference evidence="1 2" key="1">
    <citation type="journal article" date="2022" name="New Phytol.">
        <title>Ecological generalism drives hyperdiversity of secondary metabolite gene clusters in xylarialean endophytes.</title>
        <authorList>
            <person name="Franco M.E.E."/>
            <person name="Wisecaver J.H."/>
            <person name="Arnold A.E."/>
            <person name="Ju Y.M."/>
            <person name="Slot J.C."/>
            <person name="Ahrendt S."/>
            <person name="Moore L.P."/>
            <person name="Eastman K.E."/>
            <person name="Scott K."/>
            <person name="Konkel Z."/>
            <person name="Mondo S.J."/>
            <person name="Kuo A."/>
            <person name="Hayes R.D."/>
            <person name="Haridas S."/>
            <person name="Andreopoulos B."/>
            <person name="Riley R."/>
            <person name="LaButti K."/>
            <person name="Pangilinan J."/>
            <person name="Lipzen A."/>
            <person name="Amirebrahimi M."/>
            <person name="Yan J."/>
            <person name="Adam C."/>
            <person name="Keymanesh K."/>
            <person name="Ng V."/>
            <person name="Louie K."/>
            <person name="Northen T."/>
            <person name="Drula E."/>
            <person name="Henrissat B."/>
            <person name="Hsieh H.M."/>
            <person name="Youens-Clark K."/>
            <person name="Lutzoni F."/>
            <person name="Miadlikowska J."/>
            <person name="Eastwood D.C."/>
            <person name="Hamelin R.C."/>
            <person name="Grigoriev I.V."/>
            <person name="U'Ren J.M."/>
        </authorList>
    </citation>
    <scope>NUCLEOTIDE SEQUENCE [LARGE SCALE GENOMIC DNA]</scope>
    <source>
        <strain evidence="1 2">ER1909</strain>
    </source>
</reference>
<keyword evidence="2" id="KW-1185">Reference proteome</keyword>
<name>A0ACC0D698_9PEZI</name>
<evidence type="ECO:0000313" key="1">
    <source>
        <dbReference type="EMBL" id="KAI6088088.1"/>
    </source>
</evidence>
<sequence>MRLMNTRTLLFEEFIGRNIPEYAILSHTWEEGEMSFKDMNDRARKRKRKKGYKKIVKTCEIAAQAGIRYAWVDTCCIDKSSSAELTEAINSMYRWYERSKICYAYLSDLPVSTTSAPTTPASTTSASTTSASTTSASTTSASDNNDALESDLKQCRWFFRGWTLQELIAPRDVYFFDRDWNCIGSKRDLTPSLESITGISQHILLHEQPLKSVVVAQRMNWAARRETTRVEDTAYCLLGIFNVNMPLLYGEEERAFRRLQEEIIKSTGDLSIFAWTIPRTMSSFRQPEERIYSGVLADSPTAFSRSNFHAKRECIGDISITNRGIKCQVAMRVGAAPERPEDHYILLVAGYNGIRVRKYNNNQFAREDPHALVGCMSTRIDPPQEVYLLIDPPATPLRSIHLREMRAEVLRIKLSPNMRIRYDGVEPKGRYDVVSQVFFTPEHIEWDPCILSLSLDIDSEFEAKFTVLVMHPFSVTHGHGSNHVGLFLDEFYPYELAVLRDEIRKQTYSHERIQRYIGSTNIELRKTIYIRSTGGYIQISAIRNWRKDDEICPSLCPQLELSSHNMICYQP</sequence>
<dbReference type="EMBL" id="MU394303">
    <property type="protein sequence ID" value="KAI6088088.1"/>
    <property type="molecule type" value="Genomic_DNA"/>
</dbReference>